<feature type="transmembrane region" description="Helical" evidence="11">
    <location>
        <begin position="156"/>
        <end position="176"/>
    </location>
</feature>
<dbReference type="GO" id="GO:0000155">
    <property type="term" value="F:phosphorelay sensor kinase activity"/>
    <property type="evidence" value="ECO:0007669"/>
    <property type="project" value="InterPro"/>
</dbReference>
<keyword evidence="6 15" id="KW-0418">Kinase</keyword>
<dbReference type="Gene3D" id="3.30.565.10">
    <property type="entry name" value="Histidine kinase-like ATPase, C-terminal domain"/>
    <property type="match status" value="1"/>
</dbReference>
<keyword evidence="3" id="KW-0808">Transferase</keyword>
<keyword evidence="2" id="KW-1003">Cell membrane</keyword>
<evidence type="ECO:0000259" key="13">
    <source>
        <dbReference type="Pfam" id="PF06580"/>
    </source>
</evidence>
<evidence type="ECO:0000313" key="15">
    <source>
        <dbReference type="EMBL" id="AFC32944.1"/>
    </source>
</evidence>
<dbReference type="Pfam" id="PF02518">
    <property type="entry name" value="HATPase_c"/>
    <property type="match status" value="1"/>
</dbReference>
<dbReference type="GO" id="GO:0005524">
    <property type="term" value="F:ATP binding"/>
    <property type="evidence" value="ECO:0007669"/>
    <property type="project" value="UniProtKB-KW"/>
</dbReference>
<feature type="transmembrane region" description="Helical" evidence="11">
    <location>
        <begin position="88"/>
        <end position="108"/>
    </location>
</feature>
<dbReference type="PANTHER" id="PTHR34220:SF7">
    <property type="entry name" value="SENSOR HISTIDINE KINASE YPDA"/>
    <property type="match status" value="1"/>
</dbReference>
<feature type="transmembrane region" description="Helical" evidence="11">
    <location>
        <begin position="114"/>
        <end position="135"/>
    </location>
</feature>
<dbReference type="HOGENOM" id="CLU_020473_3_3_9"/>
<evidence type="ECO:0000256" key="11">
    <source>
        <dbReference type="SAM" id="Phobius"/>
    </source>
</evidence>
<keyword evidence="10 11" id="KW-0472">Membrane</keyword>
<evidence type="ECO:0000256" key="9">
    <source>
        <dbReference type="ARBA" id="ARBA00023012"/>
    </source>
</evidence>
<dbReference type="Pfam" id="PF07694">
    <property type="entry name" value="5TM-5TMR_LYT"/>
    <property type="match status" value="1"/>
</dbReference>
<dbReference type="KEGG" id="pmq:PM3016_6312"/>
<keyword evidence="8 11" id="KW-1133">Transmembrane helix</keyword>
<dbReference type="PANTHER" id="PTHR34220">
    <property type="entry name" value="SENSOR HISTIDINE KINASE YPDA"/>
    <property type="match status" value="1"/>
</dbReference>
<dbReference type="Proteomes" id="UP000007523">
    <property type="component" value="Chromosome"/>
</dbReference>
<dbReference type="InterPro" id="IPR010559">
    <property type="entry name" value="Sig_transdc_His_kin_internal"/>
</dbReference>
<evidence type="ECO:0000256" key="5">
    <source>
        <dbReference type="ARBA" id="ARBA00022741"/>
    </source>
</evidence>
<organism evidence="15 16">
    <name type="scientific">Paenibacillus mucilaginosus 3016</name>
    <dbReference type="NCBI Taxonomy" id="1116391"/>
    <lineage>
        <taxon>Bacteria</taxon>
        <taxon>Bacillati</taxon>
        <taxon>Bacillota</taxon>
        <taxon>Bacilli</taxon>
        <taxon>Bacillales</taxon>
        <taxon>Paenibacillaceae</taxon>
        <taxon>Paenibacillus</taxon>
    </lineage>
</organism>
<keyword evidence="4 11" id="KW-0812">Transmembrane</keyword>
<dbReference type="AlphaFoldDB" id="H6NDZ1"/>
<proteinExistence type="predicted"/>
<dbReference type="InterPro" id="IPR050640">
    <property type="entry name" value="Bact_2-comp_sensor_kinase"/>
</dbReference>
<dbReference type="SUPFAM" id="SSF55874">
    <property type="entry name" value="ATPase domain of HSP90 chaperone/DNA topoisomerase II/histidine kinase"/>
    <property type="match status" value="1"/>
</dbReference>
<keyword evidence="9" id="KW-0902">Two-component regulatory system</keyword>
<dbReference type="Gene3D" id="1.10.1760.20">
    <property type="match status" value="1"/>
</dbReference>
<evidence type="ECO:0000256" key="2">
    <source>
        <dbReference type="ARBA" id="ARBA00022475"/>
    </source>
</evidence>
<evidence type="ECO:0000259" key="12">
    <source>
        <dbReference type="Pfam" id="PF02518"/>
    </source>
</evidence>
<evidence type="ECO:0000256" key="7">
    <source>
        <dbReference type="ARBA" id="ARBA00022840"/>
    </source>
</evidence>
<evidence type="ECO:0000313" key="16">
    <source>
        <dbReference type="Proteomes" id="UP000007523"/>
    </source>
</evidence>
<reference evidence="15 16" key="1">
    <citation type="journal article" date="2012" name="J. Bacteriol.">
        <title>Complete Genome Sequence of Paenibacillus mucilaginosus 3016, a Bacterium Functional as Microbial Fertilizer.</title>
        <authorList>
            <person name="Ma M."/>
            <person name="Wang Z."/>
            <person name="Li L."/>
            <person name="Jiang X."/>
            <person name="Guan D."/>
            <person name="Cao F."/>
            <person name="Chen H."/>
            <person name="Wang X."/>
            <person name="Shen D."/>
            <person name="Du B."/>
            <person name="Li J."/>
        </authorList>
    </citation>
    <scope>NUCLEOTIDE SEQUENCE [LARGE SCALE GENOMIC DNA]</scope>
    <source>
        <strain evidence="15 16">3016</strain>
    </source>
</reference>
<dbReference type="STRING" id="1116391.PM3016_6312"/>
<keyword evidence="5" id="KW-0547">Nucleotide-binding</keyword>
<dbReference type="InterPro" id="IPR003594">
    <property type="entry name" value="HATPase_dom"/>
</dbReference>
<evidence type="ECO:0000256" key="3">
    <source>
        <dbReference type="ARBA" id="ARBA00022679"/>
    </source>
</evidence>
<feature type="domain" description="Signal transduction histidine kinase internal region" evidence="13">
    <location>
        <begin position="340"/>
        <end position="419"/>
    </location>
</feature>
<dbReference type="RefSeq" id="WP_014372113.1">
    <property type="nucleotide sequence ID" value="NC_016935.1"/>
</dbReference>
<feature type="transmembrane region" description="Helical" evidence="11">
    <location>
        <begin position="182"/>
        <end position="208"/>
    </location>
</feature>
<protein>
    <submittedName>
        <fullName evidence="15">Two-component sensor histidine kinase</fullName>
    </submittedName>
</protein>
<name>H6NDZ1_9BACL</name>
<keyword evidence="7" id="KW-0067">ATP-binding</keyword>
<feature type="domain" description="Histidine kinase/HSP90-like ATPase" evidence="12">
    <location>
        <begin position="439"/>
        <end position="525"/>
    </location>
</feature>
<evidence type="ECO:0000256" key="6">
    <source>
        <dbReference type="ARBA" id="ARBA00022777"/>
    </source>
</evidence>
<dbReference type="EMBL" id="CP003235">
    <property type="protein sequence ID" value="AFC32944.1"/>
    <property type="molecule type" value="Genomic_DNA"/>
</dbReference>
<evidence type="ECO:0000256" key="8">
    <source>
        <dbReference type="ARBA" id="ARBA00022989"/>
    </source>
</evidence>
<keyword evidence="16" id="KW-1185">Reference proteome</keyword>
<dbReference type="GO" id="GO:0005886">
    <property type="term" value="C:plasma membrane"/>
    <property type="evidence" value="ECO:0007669"/>
    <property type="project" value="UniProtKB-SubCell"/>
</dbReference>
<gene>
    <name evidence="15" type="ORF">PM3016_6312</name>
</gene>
<evidence type="ECO:0000259" key="14">
    <source>
        <dbReference type="Pfam" id="PF07694"/>
    </source>
</evidence>
<dbReference type="GO" id="GO:0071555">
    <property type="term" value="P:cell wall organization"/>
    <property type="evidence" value="ECO:0007669"/>
    <property type="project" value="InterPro"/>
</dbReference>
<evidence type="ECO:0000256" key="10">
    <source>
        <dbReference type="ARBA" id="ARBA00023136"/>
    </source>
</evidence>
<evidence type="ECO:0000256" key="1">
    <source>
        <dbReference type="ARBA" id="ARBA00004651"/>
    </source>
</evidence>
<feature type="domain" description="Signal transduction histidine kinase 5TM receptor LytS transmembrane region" evidence="14">
    <location>
        <begin position="44"/>
        <end position="209"/>
    </location>
</feature>
<feature type="transmembrane region" description="Helical" evidence="11">
    <location>
        <begin position="44"/>
        <end position="67"/>
    </location>
</feature>
<dbReference type="InterPro" id="IPR011620">
    <property type="entry name" value="Sig_transdc_His_kinase_LytS_TM"/>
</dbReference>
<evidence type="ECO:0000256" key="4">
    <source>
        <dbReference type="ARBA" id="ARBA00022692"/>
    </source>
</evidence>
<dbReference type="InterPro" id="IPR036890">
    <property type="entry name" value="HATPase_C_sf"/>
</dbReference>
<dbReference type="Pfam" id="PF06580">
    <property type="entry name" value="His_kinase"/>
    <property type="match status" value="1"/>
</dbReference>
<sequence length="581" mass="64776">MFHLLVDMLERVGFLIALAFVFSRSRWMRGYMSYGGDGTYPWRFVLFFSLYAMLGTYSGVTVTDYSYRPAPWIGEISPASAIANSRSVGVVIAGLLGGPWIGLLVGGLAGLHRYSLGGFVAVACMIAPLLQGLLGGLCRRPLRKRLRRASSSAIRLAFLAGLLAELLQMGLILLIARPWHDALTLVSLIGGPQTLANSIGVALFFVLYQTIESEEDRIGTEHARKALHIADLTMPLWRLPFDRAVEEVARTLNEETKAVGASFLKGSSELAHQGRKTAYFIDLPLETQNRTTLGAFRLFYERVRELSPSRRLMLRTLAGLMSQQYAFVEAERQAQLLADAEIRSLQAQMNPHFLFNVLNTVKSFIRTKPDEARTLVTQLSRFLRTNMKNSSRTLITIREELELVTSYLSLTQARLGDQLQLVTEIDERAVERLLPPFTIQPLVENAILHGTRNSGRPGLIRIRIREQGGEVEVSVEDNGSGMPLHGERSGGEEHAGMALDNIAQRLGYHYGTEEPLEIRSEPGGGRWSGFAYRHRRSRPSRRPEGLDEPAWMSRVFRSAWCVLLALSEGESPGSQVSIHEQ</sequence>
<comment type="subcellular location">
    <subcellularLocation>
        <location evidence="1">Cell membrane</location>
        <topology evidence="1">Multi-pass membrane protein</topology>
    </subcellularLocation>
</comment>
<accession>H6NDZ1</accession>